<evidence type="ECO:0000256" key="3">
    <source>
        <dbReference type="ARBA" id="ARBA00023015"/>
    </source>
</evidence>
<dbReference type="OrthoDB" id="652816at2759"/>
<gene>
    <name evidence="9" type="ORF">Acr_15g0008830</name>
</gene>
<keyword evidence="5" id="KW-0804">Transcription</keyword>
<evidence type="ECO:0000256" key="7">
    <source>
        <dbReference type="SAM" id="MobiDB-lite"/>
    </source>
</evidence>
<keyword evidence="10" id="KW-1185">Reference proteome</keyword>
<dbReference type="AlphaFoldDB" id="A0A7J0FU97"/>
<evidence type="ECO:0000256" key="6">
    <source>
        <dbReference type="ARBA" id="ARBA00023242"/>
    </source>
</evidence>
<dbReference type="PANTHER" id="PTHR31221:SF42">
    <property type="entry name" value="WRKY TRANSCRIPTION FACTOR 49-RELATED"/>
    <property type="match status" value="1"/>
</dbReference>
<dbReference type="SUPFAM" id="SSF118290">
    <property type="entry name" value="WRKY DNA-binding domain"/>
    <property type="match status" value="1"/>
</dbReference>
<evidence type="ECO:0000313" key="10">
    <source>
        <dbReference type="Proteomes" id="UP000585474"/>
    </source>
</evidence>
<evidence type="ECO:0000256" key="1">
    <source>
        <dbReference type="ARBA" id="ARBA00004123"/>
    </source>
</evidence>
<evidence type="ECO:0000313" key="9">
    <source>
        <dbReference type="EMBL" id="GFZ02275.1"/>
    </source>
</evidence>
<dbReference type="SMART" id="SM00774">
    <property type="entry name" value="WRKY"/>
    <property type="match status" value="1"/>
</dbReference>
<evidence type="ECO:0000256" key="5">
    <source>
        <dbReference type="ARBA" id="ARBA00023163"/>
    </source>
</evidence>
<keyword evidence="2" id="KW-0677">Repeat</keyword>
<keyword evidence="4 9" id="KW-0238">DNA-binding</keyword>
<comment type="subcellular location">
    <subcellularLocation>
        <location evidence="1">Nucleus</location>
    </subcellularLocation>
</comment>
<dbReference type="FunFam" id="2.20.25.80:FF:000006">
    <property type="entry name" value="WRKY transcription factor"/>
    <property type="match status" value="1"/>
</dbReference>
<keyword evidence="6" id="KW-0539">Nucleus</keyword>
<dbReference type="GO" id="GO:0003700">
    <property type="term" value="F:DNA-binding transcription factor activity"/>
    <property type="evidence" value="ECO:0007669"/>
    <property type="project" value="InterPro"/>
</dbReference>
<dbReference type="GO" id="GO:0005634">
    <property type="term" value="C:nucleus"/>
    <property type="evidence" value="ECO:0007669"/>
    <property type="project" value="UniProtKB-SubCell"/>
</dbReference>
<dbReference type="GO" id="GO:0043565">
    <property type="term" value="F:sequence-specific DNA binding"/>
    <property type="evidence" value="ECO:0007669"/>
    <property type="project" value="InterPro"/>
</dbReference>
<dbReference type="PROSITE" id="PS50811">
    <property type="entry name" value="WRKY"/>
    <property type="match status" value="1"/>
</dbReference>
<accession>A0A7J0FU97</accession>
<keyword evidence="3" id="KW-0805">Transcription regulation</keyword>
<proteinExistence type="predicted"/>
<dbReference type="PANTHER" id="PTHR31221">
    <property type="entry name" value="WRKY TRANSCRIPTION FACTOR PROTEIN 1-RELATED"/>
    <property type="match status" value="1"/>
</dbReference>
<dbReference type="Gene3D" id="2.20.25.80">
    <property type="entry name" value="WRKY domain"/>
    <property type="match status" value="1"/>
</dbReference>
<dbReference type="InterPro" id="IPR003657">
    <property type="entry name" value="WRKY_dom"/>
</dbReference>
<dbReference type="EMBL" id="BJWL01000015">
    <property type="protein sequence ID" value="GFZ02275.1"/>
    <property type="molecule type" value="Genomic_DNA"/>
</dbReference>
<feature type="compositionally biased region" description="Polar residues" evidence="7">
    <location>
        <begin position="179"/>
        <end position="192"/>
    </location>
</feature>
<protein>
    <submittedName>
        <fullName evidence="9">WRKY DNA-binding protein 49</fullName>
    </submittedName>
</protein>
<organism evidence="9 10">
    <name type="scientific">Actinidia rufa</name>
    <dbReference type="NCBI Taxonomy" id="165716"/>
    <lineage>
        <taxon>Eukaryota</taxon>
        <taxon>Viridiplantae</taxon>
        <taxon>Streptophyta</taxon>
        <taxon>Embryophyta</taxon>
        <taxon>Tracheophyta</taxon>
        <taxon>Spermatophyta</taxon>
        <taxon>Magnoliopsida</taxon>
        <taxon>eudicotyledons</taxon>
        <taxon>Gunneridae</taxon>
        <taxon>Pentapetalae</taxon>
        <taxon>asterids</taxon>
        <taxon>Ericales</taxon>
        <taxon>Actinidiaceae</taxon>
        <taxon>Actinidia</taxon>
    </lineage>
</organism>
<feature type="region of interest" description="Disordered" evidence="7">
    <location>
        <begin position="174"/>
        <end position="207"/>
    </location>
</feature>
<dbReference type="Proteomes" id="UP000585474">
    <property type="component" value="Unassembled WGS sequence"/>
</dbReference>
<sequence>MKWMEELTTTWQDGSEDEFIRELLDDSSPFLLTPPETAINHLVSAAFSVPTIDIINNALSVTNHERHFLDTRISMLEKDLSKAEHKYTLRIKSCGSGMADDGYKWRKYGQKSIKNSPHPRSYYRCTNPRCSAKKQMERSSDDPDTLIITYEGLHLHYAYPCFLLDPAQHINPPSKKLKSTVSKADTQAQAQESLPMEEYHRHSPTNLSSGPLYDPFVGFGQERMGPQGLLEDMVPLVIRNPSNTPFSSNSSSGSSYPSPPTSPSSLSWSPNYSSPCFNIGF</sequence>
<feature type="domain" description="WRKY" evidence="8">
    <location>
        <begin position="94"/>
        <end position="159"/>
    </location>
</feature>
<dbReference type="InterPro" id="IPR036576">
    <property type="entry name" value="WRKY_dom_sf"/>
</dbReference>
<comment type="caution">
    <text evidence="9">The sequence shown here is derived from an EMBL/GenBank/DDBJ whole genome shotgun (WGS) entry which is preliminary data.</text>
</comment>
<feature type="compositionally biased region" description="Low complexity" evidence="7">
    <location>
        <begin position="241"/>
        <end position="256"/>
    </location>
</feature>
<evidence type="ECO:0000256" key="4">
    <source>
        <dbReference type="ARBA" id="ARBA00023125"/>
    </source>
</evidence>
<name>A0A7J0FU97_9ERIC</name>
<evidence type="ECO:0000259" key="8">
    <source>
        <dbReference type="PROSITE" id="PS50811"/>
    </source>
</evidence>
<feature type="region of interest" description="Disordered" evidence="7">
    <location>
        <begin position="241"/>
        <end position="269"/>
    </location>
</feature>
<reference evidence="9 10" key="1">
    <citation type="submission" date="2019-07" db="EMBL/GenBank/DDBJ databases">
        <title>De Novo Assembly of kiwifruit Actinidia rufa.</title>
        <authorList>
            <person name="Sugita-Konishi S."/>
            <person name="Sato K."/>
            <person name="Mori E."/>
            <person name="Abe Y."/>
            <person name="Kisaki G."/>
            <person name="Hamano K."/>
            <person name="Suezawa K."/>
            <person name="Otani M."/>
            <person name="Fukuda T."/>
            <person name="Manabe T."/>
            <person name="Gomi K."/>
            <person name="Tabuchi M."/>
            <person name="Akimitsu K."/>
            <person name="Kataoka I."/>
        </authorList>
    </citation>
    <scope>NUCLEOTIDE SEQUENCE [LARGE SCALE GENOMIC DNA]</scope>
    <source>
        <strain evidence="10">cv. Fuchu</strain>
    </source>
</reference>
<evidence type="ECO:0000256" key="2">
    <source>
        <dbReference type="ARBA" id="ARBA00022737"/>
    </source>
</evidence>
<dbReference type="Pfam" id="PF03106">
    <property type="entry name" value="WRKY"/>
    <property type="match status" value="1"/>
</dbReference>
<dbReference type="InterPro" id="IPR044810">
    <property type="entry name" value="WRKY_plant"/>
</dbReference>